<evidence type="ECO:0000313" key="2">
    <source>
        <dbReference type="EMBL" id="MCD9638894.1"/>
    </source>
</evidence>
<keyword evidence="3" id="KW-1185">Reference proteome</keyword>
<feature type="region of interest" description="Disordered" evidence="1">
    <location>
        <begin position="1"/>
        <end position="32"/>
    </location>
</feature>
<gene>
    <name evidence="2" type="ORF">HAX54_023066</name>
</gene>
<dbReference type="Proteomes" id="UP000823775">
    <property type="component" value="Unassembled WGS sequence"/>
</dbReference>
<sequence length="54" mass="5714">ANSLGASRRVNGSREGILPGVRRQPPSATAGTKKLFSSTMQCAAHQEYSHGQNC</sequence>
<reference evidence="2 3" key="1">
    <citation type="journal article" date="2021" name="BMC Genomics">
        <title>Datura genome reveals duplications of psychoactive alkaloid biosynthetic genes and high mutation rate following tissue culture.</title>
        <authorList>
            <person name="Rajewski A."/>
            <person name="Carter-House D."/>
            <person name="Stajich J."/>
            <person name="Litt A."/>
        </authorList>
    </citation>
    <scope>NUCLEOTIDE SEQUENCE [LARGE SCALE GENOMIC DNA]</scope>
    <source>
        <strain evidence="2">AR-01</strain>
    </source>
</reference>
<name>A0ABS8UWC7_DATST</name>
<evidence type="ECO:0000313" key="3">
    <source>
        <dbReference type="Proteomes" id="UP000823775"/>
    </source>
</evidence>
<organism evidence="2 3">
    <name type="scientific">Datura stramonium</name>
    <name type="common">Jimsonweed</name>
    <name type="synonym">Common thornapple</name>
    <dbReference type="NCBI Taxonomy" id="4076"/>
    <lineage>
        <taxon>Eukaryota</taxon>
        <taxon>Viridiplantae</taxon>
        <taxon>Streptophyta</taxon>
        <taxon>Embryophyta</taxon>
        <taxon>Tracheophyta</taxon>
        <taxon>Spermatophyta</taxon>
        <taxon>Magnoliopsida</taxon>
        <taxon>eudicotyledons</taxon>
        <taxon>Gunneridae</taxon>
        <taxon>Pentapetalae</taxon>
        <taxon>asterids</taxon>
        <taxon>lamiids</taxon>
        <taxon>Solanales</taxon>
        <taxon>Solanaceae</taxon>
        <taxon>Solanoideae</taxon>
        <taxon>Datureae</taxon>
        <taxon>Datura</taxon>
    </lineage>
</organism>
<proteinExistence type="predicted"/>
<protein>
    <submittedName>
        <fullName evidence="2">Uncharacterized protein</fullName>
    </submittedName>
</protein>
<dbReference type="EMBL" id="JACEIK010002792">
    <property type="protein sequence ID" value="MCD9638894.1"/>
    <property type="molecule type" value="Genomic_DNA"/>
</dbReference>
<feature type="non-terminal residue" evidence="2">
    <location>
        <position position="1"/>
    </location>
</feature>
<accession>A0ABS8UWC7</accession>
<evidence type="ECO:0000256" key="1">
    <source>
        <dbReference type="SAM" id="MobiDB-lite"/>
    </source>
</evidence>
<comment type="caution">
    <text evidence="2">The sequence shown here is derived from an EMBL/GenBank/DDBJ whole genome shotgun (WGS) entry which is preliminary data.</text>
</comment>